<sequence length="95" mass="10898">MLRTLPLADEQILPQAKQESYFFNRVGQLRPSRQAAIGQKQSSMGDSNRLWIQQVNTTRFIIAGGVSFRLRLIGVKCPDFVCLRHFWQCAAWLTS</sequence>
<accession>A0A0P7DKB2</accession>
<reference evidence="1 2" key="1">
    <citation type="submission" date="2015-10" db="EMBL/GenBank/DDBJ databases">
        <title>Pseudomonas putida clinical strains.</title>
        <authorList>
            <person name="Molina L."/>
            <person name="Udaondo Z."/>
        </authorList>
    </citation>
    <scope>NUCLEOTIDE SEQUENCE [LARGE SCALE GENOMIC DNA]</scope>
    <source>
        <strain evidence="1 2">HB13667</strain>
    </source>
</reference>
<gene>
    <name evidence="1" type="ORF">HB13667_00880</name>
</gene>
<organism evidence="1 2">
    <name type="scientific">Pseudomonas putida</name>
    <name type="common">Arthrobacter siderocapsulatus</name>
    <dbReference type="NCBI Taxonomy" id="303"/>
    <lineage>
        <taxon>Bacteria</taxon>
        <taxon>Pseudomonadati</taxon>
        <taxon>Pseudomonadota</taxon>
        <taxon>Gammaproteobacteria</taxon>
        <taxon>Pseudomonadales</taxon>
        <taxon>Pseudomonadaceae</taxon>
        <taxon>Pseudomonas</taxon>
    </lineage>
</organism>
<dbReference type="Proteomes" id="UP000050437">
    <property type="component" value="Unassembled WGS sequence"/>
</dbReference>
<evidence type="ECO:0000313" key="1">
    <source>
        <dbReference type="EMBL" id="KPM68597.1"/>
    </source>
</evidence>
<evidence type="ECO:0000313" key="2">
    <source>
        <dbReference type="Proteomes" id="UP000050437"/>
    </source>
</evidence>
<dbReference type="EMBL" id="LKKS01000011">
    <property type="protein sequence ID" value="KPM68597.1"/>
    <property type="molecule type" value="Genomic_DNA"/>
</dbReference>
<name>A0A0P7DKB2_PSEPU</name>
<dbReference type="AlphaFoldDB" id="A0A0P7DKB2"/>
<protein>
    <submittedName>
        <fullName evidence="1">Uncharacterized protein</fullName>
    </submittedName>
</protein>
<proteinExistence type="predicted"/>
<comment type="caution">
    <text evidence="1">The sequence shown here is derived from an EMBL/GenBank/DDBJ whole genome shotgun (WGS) entry which is preliminary data.</text>
</comment>